<dbReference type="SMART" id="SM00635">
    <property type="entry name" value="BID_2"/>
    <property type="match status" value="1"/>
</dbReference>
<comment type="caution">
    <text evidence="3">The sequence shown here is derived from an EMBL/GenBank/DDBJ whole genome shotgun (WGS) entry which is preliminary data.</text>
</comment>
<evidence type="ECO:0000256" key="1">
    <source>
        <dbReference type="SAM" id="SignalP"/>
    </source>
</evidence>
<dbReference type="InterPro" id="IPR029062">
    <property type="entry name" value="Class_I_gatase-like"/>
</dbReference>
<organism evidence="3 4">
    <name type="scientific">Clostridium zeae</name>
    <dbReference type="NCBI Taxonomy" id="2759022"/>
    <lineage>
        <taxon>Bacteria</taxon>
        <taxon>Bacillati</taxon>
        <taxon>Bacillota</taxon>
        <taxon>Clostridia</taxon>
        <taxon>Eubacteriales</taxon>
        <taxon>Clostridiaceae</taxon>
        <taxon>Clostridium</taxon>
    </lineage>
</organism>
<protein>
    <recommendedName>
        <fullName evidence="2">BIG2 domain-containing protein</fullName>
    </recommendedName>
</protein>
<feature type="signal peptide" evidence="1">
    <location>
        <begin position="1"/>
        <end position="21"/>
    </location>
</feature>
<dbReference type="InterPro" id="IPR003343">
    <property type="entry name" value="Big_2"/>
</dbReference>
<keyword evidence="4" id="KW-1185">Reference proteome</keyword>
<keyword evidence="1" id="KW-0732">Signal</keyword>
<gene>
    <name evidence="3" type="ORF">CSC2_49740</name>
</gene>
<dbReference type="InterPro" id="IPR039975">
    <property type="entry name" value="IFT52"/>
</dbReference>
<reference evidence="3 4" key="1">
    <citation type="journal article" date="2021" name="Int. J. Syst. Evol. Microbiol.">
        <title>Clostridium zeae sp. nov., isolated from corn silage.</title>
        <authorList>
            <person name="Kobayashi H."/>
            <person name="Tanizawa Y."/>
            <person name="Yagura M."/>
            <person name="Sakamoto M."/>
            <person name="Ohkuma M."/>
            <person name="Tohno M."/>
        </authorList>
    </citation>
    <scope>NUCLEOTIDE SEQUENCE [LARGE SCALE GENOMIC DNA]</scope>
    <source>
        <strain evidence="3 4">CSC2</strain>
    </source>
</reference>
<dbReference type="SUPFAM" id="SSF52317">
    <property type="entry name" value="Class I glutamine amidotransferase-like"/>
    <property type="match status" value="1"/>
</dbReference>
<proteinExistence type="predicted"/>
<dbReference type="Pfam" id="PF02368">
    <property type="entry name" value="Big_2"/>
    <property type="match status" value="1"/>
</dbReference>
<dbReference type="InterPro" id="IPR008964">
    <property type="entry name" value="Invasin/intimin_cell_adhesion"/>
</dbReference>
<dbReference type="Gene3D" id="2.60.40.1080">
    <property type="match status" value="1"/>
</dbReference>
<name>A0ABQ1EHY2_9CLOT</name>
<dbReference type="Gene3D" id="2.60.120.380">
    <property type="match status" value="1"/>
</dbReference>
<accession>A0ABQ1EHY2</accession>
<sequence>MLNKNLRKKLALSLISAFALSQLFNFSPFPSPHKVVTVKADTLTYSWNNTIPEKTPAAGASNGKLVLFDNSHDETAGAADWVLDGGFSDFADALVSKGYTVREYRGVDKDGDGAIRYYDDRQSINVAKNEAVITYDAIKNADVFVMAEANRPLTQAEYSALKQFVDSGKGLFFIADHYNADRNTNTWDSTEVYNGYNRSTDTQYNMGGVYGDMRNPQSATSGWLAQNFGIRYRFNAIDCKNGVSGVKTSSYSEGITTGVSPILMAAGSTLAITDPSKAKGIVYFSSTDSPVKWSSAADTGLYFGGENEGPYVAISKPSAGKAAFIGDSSPIEDATPKYLREDTGKAKSTYPGWTDTGNAATLCTNIVNWLSNSESYIGFDGVSHSKGTATPTPMADVEKTQTQAEPWTTPSYDPWNTDNFANGSYGAPYSASGSSGGGTTTGLVKLSLYPSYVYVNEPFAIIDGGTASNPQIGAYNTSTGAQIGQLLVNGSWTSAGYNTISGTGPLAATIRVNTLASSTTLKLRTSDSATSDKQAVTGLSSGYGYLQGTIPSSQPTDVVAAVQSGIILGTAQVDSNNQAKIAVKSGSGITLSLYSSTGAKKADLTGTYTVSNSQTTAIGTSTVVSVTSVSLDKTTLSLTTGTSSTLTATVAPSNATNKNVSWTSSNTAVATVQNGTVTAVAAGTATITVTTQDGSKTATCSITVTNPTSGDTYEPNGTISSAYTITSGSTLSSYIYSASDVDYYKLTVTTSKSFTISLTNLPKDYDLTLYDANGNYIDYSENSGTTSETLTDTLSAGTYYIQVVGYNGAYSTTTPYKLTVN</sequence>
<dbReference type="PANTHER" id="PTHR12969:SF7">
    <property type="entry name" value="INTRAFLAGELLAR TRANSPORT PROTEIN 52 HOMOLOG"/>
    <property type="match status" value="1"/>
</dbReference>
<dbReference type="SUPFAM" id="SSF49373">
    <property type="entry name" value="Invasin/intimin cell-adhesion fragments"/>
    <property type="match status" value="1"/>
</dbReference>
<dbReference type="PANTHER" id="PTHR12969">
    <property type="entry name" value="NGD5/OSM-6/IFT52"/>
    <property type="match status" value="1"/>
</dbReference>
<evidence type="ECO:0000259" key="2">
    <source>
        <dbReference type="SMART" id="SM00635"/>
    </source>
</evidence>
<evidence type="ECO:0000313" key="4">
    <source>
        <dbReference type="Proteomes" id="UP000663802"/>
    </source>
</evidence>
<feature type="domain" description="BIG2" evidence="2">
    <location>
        <begin position="625"/>
        <end position="701"/>
    </location>
</feature>
<dbReference type="SUPFAM" id="SSF89260">
    <property type="entry name" value="Collagen-binding domain"/>
    <property type="match status" value="1"/>
</dbReference>
<feature type="chain" id="PRO_5045043127" description="BIG2 domain-containing protein" evidence="1">
    <location>
        <begin position="22"/>
        <end position="821"/>
    </location>
</feature>
<dbReference type="InterPro" id="IPR007280">
    <property type="entry name" value="Peptidase_C_arc/bac"/>
</dbReference>
<dbReference type="RefSeq" id="WP_206872936.1">
    <property type="nucleotide sequence ID" value="NZ_BMBA01000012.1"/>
</dbReference>
<dbReference type="Proteomes" id="UP000663802">
    <property type="component" value="Unassembled WGS sequence"/>
</dbReference>
<dbReference type="EMBL" id="BMBA01000012">
    <property type="protein sequence ID" value="GFZ34448.1"/>
    <property type="molecule type" value="Genomic_DNA"/>
</dbReference>
<evidence type="ECO:0000313" key="3">
    <source>
        <dbReference type="EMBL" id="GFZ34448.1"/>
    </source>
</evidence>
<dbReference type="Pfam" id="PF04151">
    <property type="entry name" value="PPC"/>
    <property type="match status" value="1"/>
</dbReference>